<evidence type="ECO:0000256" key="3">
    <source>
        <dbReference type="ARBA" id="ARBA00022692"/>
    </source>
</evidence>
<dbReference type="EMBL" id="CAKLPY010000001">
    <property type="protein sequence ID" value="CAH0994003.1"/>
    <property type="molecule type" value="Genomic_DNA"/>
</dbReference>
<organism evidence="9 10">
    <name type="scientific">Emticicia aquatica</name>
    <dbReference type="NCBI Taxonomy" id="1681835"/>
    <lineage>
        <taxon>Bacteria</taxon>
        <taxon>Pseudomonadati</taxon>
        <taxon>Bacteroidota</taxon>
        <taxon>Cytophagia</taxon>
        <taxon>Cytophagales</taxon>
        <taxon>Leadbetterellaceae</taxon>
        <taxon>Emticicia</taxon>
    </lineage>
</organism>
<dbReference type="PANTHER" id="PTHR14969:SF62">
    <property type="entry name" value="DECAPRENYLPHOSPHORYL-5-PHOSPHORIBOSE PHOSPHATASE RV3807C-RELATED"/>
    <property type="match status" value="1"/>
</dbReference>
<keyword evidence="6 7" id="KW-0472">Membrane</keyword>
<dbReference type="InterPro" id="IPR036938">
    <property type="entry name" value="PAP2/HPO_sf"/>
</dbReference>
<accession>A0ABM9AKE7</accession>
<dbReference type="Pfam" id="PF01569">
    <property type="entry name" value="PAP2"/>
    <property type="match status" value="1"/>
</dbReference>
<gene>
    <name evidence="9" type="ORF">EMA8858_00110</name>
</gene>
<protein>
    <recommendedName>
        <fullName evidence="8">Phosphatidic acid phosphatase type 2/haloperoxidase domain-containing protein</fullName>
    </recommendedName>
</protein>
<evidence type="ECO:0000256" key="1">
    <source>
        <dbReference type="ARBA" id="ARBA00004651"/>
    </source>
</evidence>
<dbReference type="InterPro" id="IPR000326">
    <property type="entry name" value="PAP2/HPO"/>
</dbReference>
<dbReference type="SUPFAM" id="SSF48317">
    <property type="entry name" value="Acid phosphatase/Vanadium-dependent haloperoxidase"/>
    <property type="match status" value="1"/>
</dbReference>
<evidence type="ECO:0000313" key="9">
    <source>
        <dbReference type="EMBL" id="CAH0994003.1"/>
    </source>
</evidence>
<comment type="caution">
    <text evidence="9">The sequence shown here is derived from an EMBL/GenBank/DDBJ whole genome shotgun (WGS) entry which is preliminary data.</text>
</comment>
<dbReference type="PANTHER" id="PTHR14969">
    <property type="entry name" value="SPHINGOSINE-1-PHOSPHATE PHOSPHOHYDROLASE"/>
    <property type="match status" value="1"/>
</dbReference>
<keyword evidence="4" id="KW-0378">Hydrolase</keyword>
<keyword evidence="10" id="KW-1185">Reference proteome</keyword>
<dbReference type="SMART" id="SM00014">
    <property type="entry name" value="acidPPc"/>
    <property type="match status" value="1"/>
</dbReference>
<evidence type="ECO:0000256" key="7">
    <source>
        <dbReference type="SAM" id="Phobius"/>
    </source>
</evidence>
<name>A0ABM9AKE7_9BACT</name>
<evidence type="ECO:0000313" key="10">
    <source>
        <dbReference type="Proteomes" id="UP000837932"/>
    </source>
</evidence>
<evidence type="ECO:0000259" key="8">
    <source>
        <dbReference type="SMART" id="SM00014"/>
    </source>
</evidence>
<evidence type="ECO:0000256" key="5">
    <source>
        <dbReference type="ARBA" id="ARBA00022989"/>
    </source>
</evidence>
<proteinExistence type="predicted"/>
<evidence type="ECO:0000256" key="6">
    <source>
        <dbReference type="ARBA" id="ARBA00023136"/>
    </source>
</evidence>
<keyword evidence="2" id="KW-1003">Cell membrane</keyword>
<comment type="subcellular location">
    <subcellularLocation>
        <location evidence="1">Cell membrane</location>
        <topology evidence="1">Multi-pass membrane protein</topology>
    </subcellularLocation>
</comment>
<dbReference type="Proteomes" id="UP000837932">
    <property type="component" value="Unassembled WGS sequence"/>
</dbReference>
<feature type="domain" description="Phosphatidic acid phosphatase type 2/haloperoxidase" evidence="8">
    <location>
        <begin position="102"/>
        <end position="212"/>
    </location>
</feature>
<sequence>MAKFIYLIMNELSKILLNNFCHYKFIFVKKILFLAFTLLLNLPISAQNIDIDILKNINQNRNQKLDKTFENFSKSTYPISLATPIGLFGIGLVKKDKNLQRQGLTSLASLTVSMGTTYLLKKIVNRERPAITYSFIQTSIIEKDPSFPSGHTTAAFSTATSLSLAFKKWYVVVPSYAWASTVAYSRLHLGVHYPSDILAGAAIGAGSAWLSYKANRWLQRKK</sequence>
<keyword evidence="5 7" id="KW-1133">Transmembrane helix</keyword>
<evidence type="ECO:0000256" key="2">
    <source>
        <dbReference type="ARBA" id="ARBA00022475"/>
    </source>
</evidence>
<feature type="transmembrane region" description="Helical" evidence="7">
    <location>
        <begin position="75"/>
        <end position="93"/>
    </location>
</feature>
<keyword evidence="3 7" id="KW-0812">Transmembrane</keyword>
<reference evidence="9" key="1">
    <citation type="submission" date="2021-12" db="EMBL/GenBank/DDBJ databases">
        <authorList>
            <person name="Rodrigo-Torres L."/>
            <person name="Arahal R. D."/>
            <person name="Lucena T."/>
        </authorList>
    </citation>
    <scope>NUCLEOTIDE SEQUENCE</scope>
    <source>
        <strain evidence="9">CECT 8858</strain>
    </source>
</reference>
<dbReference type="Gene3D" id="1.20.144.10">
    <property type="entry name" value="Phosphatidic acid phosphatase type 2/haloperoxidase"/>
    <property type="match status" value="1"/>
</dbReference>
<evidence type="ECO:0000256" key="4">
    <source>
        <dbReference type="ARBA" id="ARBA00022801"/>
    </source>
</evidence>